<dbReference type="SUPFAM" id="SSF52540">
    <property type="entry name" value="P-loop containing nucleoside triphosphate hydrolases"/>
    <property type="match status" value="1"/>
</dbReference>
<dbReference type="InterPro" id="IPR017871">
    <property type="entry name" value="ABC_transporter-like_CS"/>
</dbReference>
<dbReference type="InterPro" id="IPR050166">
    <property type="entry name" value="ABC_transporter_ATP-bind"/>
</dbReference>
<keyword evidence="6" id="KW-0472">Membrane</keyword>
<dbReference type="GO" id="GO:0016887">
    <property type="term" value="F:ATP hydrolysis activity"/>
    <property type="evidence" value="ECO:0007669"/>
    <property type="project" value="InterPro"/>
</dbReference>
<reference evidence="8" key="1">
    <citation type="submission" date="2019-08" db="EMBL/GenBank/DDBJ databases">
        <authorList>
            <person name="Kucharzyk K."/>
            <person name="Murdoch R.W."/>
            <person name="Higgins S."/>
            <person name="Loffler F."/>
        </authorList>
    </citation>
    <scope>NUCLEOTIDE SEQUENCE</scope>
</reference>
<keyword evidence="2" id="KW-0813">Transport</keyword>
<comment type="subcellular location">
    <subcellularLocation>
        <location evidence="1">Cell membrane</location>
        <topology evidence="1">Peripheral membrane protein</topology>
    </subcellularLocation>
</comment>
<evidence type="ECO:0000259" key="7">
    <source>
        <dbReference type="PROSITE" id="PS50893"/>
    </source>
</evidence>
<keyword evidence="8" id="KW-0378">Hydrolase</keyword>
<proteinExistence type="predicted"/>
<keyword evidence="3" id="KW-1003">Cell membrane</keyword>
<dbReference type="PROSITE" id="PS00211">
    <property type="entry name" value="ABC_TRANSPORTER_1"/>
    <property type="match status" value="1"/>
</dbReference>
<organism evidence="8">
    <name type="scientific">bioreactor metagenome</name>
    <dbReference type="NCBI Taxonomy" id="1076179"/>
    <lineage>
        <taxon>unclassified sequences</taxon>
        <taxon>metagenomes</taxon>
        <taxon>ecological metagenomes</taxon>
    </lineage>
</organism>
<evidence type="ECO:0000256" key="4">
    <source>
        <dbReference type="ARBA" id="ARBA00022741"/>
    </source>
</evidence>
<feature type="domain" description="ABC transporter" evidence="7">
    <location>
        <begin position="2"/>
        <end position="192"/>
    </location>
</feature>
<dbReference type="InterPro" id="IPR003593">
    <property type="entry name" value="AAA+_ATPase"/>
</dbReference>
<dbReference type="PROSITE" id="PS50893">
    <property type="entry name" value="ABC_TRANSPORTER_2"/>
    <property type="match status" value="1"/>
</dbReference>
<dbReference type="PANTHER" id="PTHR42788">
    <property type="entry name" value="TAURINE IMPORT ATP-BINDING PROTEIN-RELATED"/>
    <property type="match status" value="1"/>
</dbReference>
<dbReference type="Gene3D" id="3.40.50.300">
    <property type="entry name" value="P-loop containing nucleotide triphosphate hydrolases"/>
    <property type="match status" value="1"/>
</dbReference>
<dbReference type="EMBL" id="VSSQ01005239">
    <property type="protein sequence ID" value="MPM28383.1"/>
    <property type="molecule type" value="Genomic_DNA"/>
</dbReference>
<dbReference type="AlphaFoldDB" id="A0A644YPG0"/>
<evidence type="ECO:0000256" key="2">
    <source>
        <dbReference type="ARBA" id="ARBA00022448"/>
    </source>
</evidence>
<accession>A0A644YPG0</accession>
<keyword evidence="5 8" id="KW-0067">ATP-binding</keyword>
<evidence type="ECO:0000256" key="3">
    <source>
        <dbReference type="ARBA" id="ARBA00022475"/>
    </source>
</evidence>
<dbReference type="EC" id="3.6.3.-" evidence="8"/>
<dbReference type="Pfam" id="PF00005">
    <property type="entry name" value="ABC_tran"/>
    <property type="match status" value="1"/>
</dbReference>
<gene>
    <name evidence="8" type="primary">ssuB_24</name>
    <name evidence="8" type="ORF">SDC9_74905</name>
</gene>
<evidence type="ECO:0000256" key="5">
    <source>
        <dbReference type="ARBA" id="ARBA00022840"/>
    </source>
</evidence>
<dbReference type="GO" id="GO:0005524">
    <property type="term" value="F:ATP binding"/>
    <property type="evidence" value="ECO:0007669"/>
    <property type="project" value="UniProtKB-KW"/>
</dbReference>
<dbReference type="InterPro" id="IPR003439">
    <property type="entry name" value="ABC_transporter-like_ATP-bd"/>
</dbReference>
<dbReference type="PANTHER" id="PTHR42788:SF7">
    <property type="entry name" value="NITRATE ABC TRANSPORTER ATP-BINDING PROTEIN"/>
    <property type="match status" value="1"/>
</dbReference>
<evidence type="ECO:0000313" key="8">
    <source>
        <dbReference type="EMBL" id="MPM28383.1"/>
    </source>
</evidence>
<comment type="caution">
    <text evidence="8">The sequence shown here is derived from an EMBL/GenBank/DDBJ whole genome shotgun (WGS) entry which is preliminary data.</text>
</comment>
<dbReference type="GO" id="GO:0005886">
    <property type="term" value="C:plasma membrane"/>
    <property type="evidence" value="ECO:0007669"/>
    <property type="project" value="UniProtKB-SubCell"/>
</dbReference>
<sequence>MIKLKNISLTFDGRPVFTDVSLEIPAQGVTVFRGPSGAGKTTLFRLLLGLQKPDCGTIEGFPFKKPAVVFQEDRLLPWASALENAALVSDAETAEQTISELGLCENLCQLPRELSGGMRRRVALARALSYGGDALFLDEPFTGLDEANKEIAVKAILSSGVPVYVITHDDAEAALFGDHSTVTIRPQSGEKLA</sequence>
<name>A0A644YPG0_9ZZZZ</name>
<dbReference type="SMART" id="SM00382">
    <property type="entry name" value="AAA"/>
    <property type="match status" value="1"/>
</dbReference>
<evidence type="ECO:0000256" key="6">
    <source>
        <dbReference type="ARBA" id="ARBA00023136"/>
    </source>
</evidence>
<dbReference type="InterPro" id="IPR027417">
    <property type="entry name" value="P-loop_NTPase"/>
</dbReference>
<evidence type="ECO:0000256" key="1">
    <source>
        <dbReference type="ARBA" id="ARBA00004202"/>
    </source>
</evidence>
<keyword evidence="4" id="KW-0547">Nucleotide-binding</keyword>
<protein>
    <submittedName>
        <fullName evidence="8">Aliphatic sulfonates import ATP-binding protein SsuB</fullName>
        <ecNumber evidence="8">3.6.3.-</ecNumber>
    </submittedName>
</protein>